<dbReference type="SUPFAM" id="SSF56801">
    <property type="entry name" value="Acetyl-CoA synthetase-like"/>
    <property type="match status" value="1"/>
</dbReference>
<feature type="domain" description="AMP-binding enzyme C-terminal" evidence="4">
    <location>
        <begin position="405"/>
        <end position="480"/>
    </location>
</feature>
<dbReference type="Pfam" id="PF00501">
    <property type="entry name" value="AMP-binding"/>
    <property type="match status" value="1"/>
</dbReference>
<dbReference type="RefSeq" id="WP_378155936.1">
    <property type="nucleotide sequence ID" value="NZ_JBHSEC010000019.1"/>
</dbReference>
<gene>
    <name evidence="5" type="ORF">ACFOZY_12490</name>
</gene>
<evidence type="ECO:0000313" key="6">
    <source>
        <dbReference type="Proteomes" id="UP001595817"/>
    </source>
</evidence>
<protein>
    <submittedName>
        <fullName evidence="5">AMP-binding protein</fullName>
    </submittedName>
</protein>
<dbReference type="InterPro" id="IPR042099">
    <property type="entry name" value="ANL_N_sf"/>
</dbReference>
<comment type="caution">
    <text evidence="5">The sequence shown here is derived from an EMBL/GenBank/DDBJ whole genome shotgun (WGS) entry which is preliminary data.</text>
</comment>
<evidence type="ECO:0000256" key="1">
    <source>
        <dbReference type="ARBA" id="ARBA00006432"/>
    </source>
</evidence>
<comment type="similarity">
    <text evidence="1">Belongs to the ATP-dependent AMP-binding enzyme family.</text>
</comment>
<evidence type="ECO:0000256" key="2">
    <source>
        <dbReference type="ARBA" id="ARBA00022598"/>
    </source>
</evidence>
<keyword evidence="6" id="KW-1185">Reference proteome</keyword>
<organism evidence="5 6">
    <name type="scientific">Chungangia koreensis</name>
    <dbReference type="NCBI Taxonomy" id="752657"/>
    <lineage>
        <taxon>Bacteria</taxon>
        <taxon>Bacillati</taxon>
        <taxon>Bacillota</taxon>
        <taxon>Bacilli</taxon>
        <taxon>Lactobacillales</taxon>
        <taxon>Chungangia</taxon>
    </lineage>
</organism>
<dbReference type="PANTHER" id="PTHR43201:SF5">
    <property type="entry name" value="MEDIUM-CHAIN ACYL-COA LIGASE ACSF2, MITOCHONDRIAL"/>
    <property type="match status" value="1"/>
</dbReference>
<dbReference type="PROSITE" id="PS00455">
    <property type="entry name" value="AMP_BINDING"/>
    <property type="match status" value="1"/>
</dbReference>
<dbReference type="InterPro" id="IPR045851">
    <property type="entry name" value="AMP-bd_C_sf"/>
</dbReference>
<name>A0ABV8X746_9LACT</name>
<sequence length="493" mass="55216">MLTELNWIIKRAAMSPTHTALVNVHSDEHWTYKKLIGRISFWRNVFTTEGLSKGDRIAVLSPNHPELFAILFACGLDGYIYVPLNWRFSVHELQYVIGDCQPSYIVFDELMEDVANQLSVSTSRSLSNSDATVQEVFQSSVELKPEDPWLLIYTGGTTGNPKGVILSFEAVNCNSINTIISWGLTEEDTTINYMPLFHTGGINALSLPILMAGGTVVIGNRFDADMALRATDRYEATISLFVPTMYQQMIQENYFKQSSFPSMKVFLSGGAPCPQTIYNRFTERGFKFKEGYGLTEAGPNNFFIRPELAETKKGSVGKSMIFNSVKVVDEEGNPCGPGEVGELYLSGKHIFTAYWNKPLETSAAFDDGWLKTGDLAKFDEDGDYYIVGRKKEMIISGGENIYPQEVEQCLIHFLGIREAAVVGIPDEKWGESVTAFIVLDDGIEYEEEALLIHCRKYLGSYKVPKKIVILSELPKTHVGKIDKKKLQAFEPSR</sequence>
<dbReference type="Gene3D" id="3.40.50.12780">
    <property type="entry name" value="N-terminal domain of ligase-like"/>
    <property type="match status" value="1"/>
</dbReference>
<dbReference type="Pfam" id="PF13193">
    <property type="entry name" value="AMP-binding_C"/>
    <property type="match status" value="1"/>
</dbReference>
<reference evidence="6" key="1">
    <citation type="journal article" date="2019" name="Int. J. Syst. Evol. Microbiol.">
        <title>The Global Catalogue of Microorganisms (GCM) 10K type strain sequencing project: providing services to taxonomists for standard genome sequencing and annotation.</title>
        <authorList>
            <consortium name="The Broad Institute Genomics Platform"/>
            <consortium name="The Broad Institute Genome Sequencing Center for Infectious Disease"/>
            <person name="Wu L."/>
            <person name="Ma J."/>
        </authorList>
    </citation>
    <scope>NUCLEOTIDE SEQUENCE [LARGE SCALE GENOMIC DNA]</scope>
    <source>
        <strain evidence="6">CCUG 59778</strain>
    </source>
</reference>
<dbReference type="InterPro" id="IPR025110">
    <property type="entry name" value="AMP-bd_C"/>
</dbReference>
<feature type="domain" description="AMP-dependent synthetase/ligase" evidence="3">
    <location>
        <begin position="10"/>
        <end position="355"/>
    </location>
</feature>
<dbReference type="PANTHER" id="PTHR43201">
    <property type="entry name" value="ACYL-COA SYNTHETASE"/>
    <property type="match status" value="1"/>
</dbReference>
<evidence type="ECO:0000259" key="4">
    <source>
        <dbReference type="Pfam" id="PF13193"/>
    </source>
</evidence>
<accession>A0ABV8X746</accession>
<dbReference type="InterPro" id="IPR000873">
    <property type="entry name" value="AMP-dep_synth/lig_dom"/>
</dbReference>
<evidence type="ECO:0000313" key="5">
    <source>
        <dbReference type="EMBL" id="MFC4411240.1"/>
    </source>
</evidence>
<dbReference type="Gene3D" id="3.30.300.30">
    <property type="match status" value="1"/>
</dbReference>
<dbReference type="InterPro" id="IPR020845">
    <property type="entry name" value="AMP-binding_CS"/>
</dbReference>
<dbReference type="Proteomes" id="UP001595817">
    <property type="component" value="Unassembled WGS sequence"/>
</dbReference>
<keyword evidence="2" id="KW-0436">Ligase</keyword>
<evidence type="ECO:0000259" key="3">
    <source>
        <dbReference type="Pfam" id="PF00501"/>
    </source>
</evidence>
<proteinExistence type="inferred from homology"/>
<dbReference type="EMBL" id="JBHSEC010000019">
    <property type="protein sequence ID" value="MFC4411240.1"/>
    <property type="molecule type" value="Genomic_DNA"/>
</dbReference>